<dbReference type="EMBL" id="SBHS01000094">
    <property type="protein sequence ID" value="TWU70448.1"/>
    <property type="molecule type" value="Genomic_DNA"/>
</dbReference>
<dbReference type="AlphaFoldDB" id="A0A5C6G1T9"/>
<evidence type="ECO:0008006" key="4">
    <source>
        <dbReference type="Google" id="ProtNLM"/>
    </source>
</evidence>
<sequence length="304" mass="34930">MAEPLAVESKRKKLDGRMVRSGYLYWSRDGTTERREPYVMHLQPWLSLGGMHRRSYSSKAQQLSKLLSRSQQVSARILVSSNNSTTGQKEQQRKNLNTHLARGRKWARLIEKLGLGILFKKAWKLAKSPDPVIDQIIKEISSNPKKMTVIQLLGEQVELFLQTGRTNTDWFRNSLEKHELIVYNDVLPADFAQLQEIRNSFAEVEKCSEEFPEFRIIMAETSQQDDAHSCGPLVIRYARRRMLGRPPGLEDYDASEIRADAVRLLYSAWKNGELVAAPKLRKRKRNAMPEYDSSDQGSPILLSE</sequence>
<organism evidence="2 3">
    <name type="scientific">Metarhizium rileyi (strain RCEF 4871)</name>
    <name type="common">Nomuraea rileyi</name>
    <dbReference type="NCBI Taxonomy" id="1649241"/>
    <lineage>
        <taxon>Eukaryota</taxon>
        <taxon>Fungi</taxon>
        <taxon>Dikarya</taxon>
        <taxon>Ascomycota</taxon>
        <taxon>Pezizomycotina</taxon>
        <taxon>Sordariomycetes</taxon>
        <taxon>Hypocreomycetidae</taxon>
        <taxon>Hypocreales</taxon>
        <taxon>Clavicipitaceae</taxon>
        <taxon>Metarhizium</taxon>
    </lineage>
</organism>
<reference evidence="3" key="1">
    <citation type="submission" date="2018-12" db="EMBL/GenBank/DDBJ databases">
        <title>The complete genome of Metarhizium rileyi, a key fungal pathogen of Lepidoptera.</title>
        <authorList>
            <person name="Binneck E."/>
            <person name="Lastra C.C.L."/>
            <person name="Sosa-Gomez D.R."/>
        </authorList>
    </citation>
    <scope>NUCLEOTIDE SEQUENCE [LARGE SCALE GENOMIC DNA]</scope>
    <source>
        <strain evidence="3">Cep018-CH2</strain>
    </source>
</reference>
<evidence type="ECO:0000256" key="1">
    <source>
        <dbReference type="SAM" id="MobiDB-lite"/>
    </source>
</evidence>
<name>A0A5C6G1T9_METRR</name>
<feature type="region of interest" description="Disordered" evidence="1">
    <location>
        <begin position="285"/>
        <end position="304"/>
    </location>
</feature>
<protein>
    <recommendedName>
        <fullName evidence="4">Ubiquitin-like protease family profile domain-containing protein</fullName>
    </recommendedName>
</protein>
<gene>
    <name evidence="2" type="ORF">ED733_000458</name>
</gene>
<comment type="caution">
    <text evidence="2">The sequence shown here is derived from an EMBL/GenBank/DDBJ whole genome shotgun (WGS) entry which is preliminary data.</text>
</comment>
<evidence type="ECO:0000313" key="2">
    <source>
        <dbReference type="EMBL" id="TWU70448.1"/>
    </source>
</evidence>
<evidence type="ECO:0000313" key="3">
    <source>
        <dbReference type="Proteomes" id="UP000317257"/>
    </source>
</evidence>
<proteinExistence type="predicted"/>
<accession>A0A5C6G1T9</accession>
<dbReference type="Proteomes" id="UP000317257">
    <property type="component" value="Unassembled WGS sequence"/>
</dbReference>